<sequence length="106" mass="12360">MIPERNLMAACALEHEQKLSWIATINDMMTEGPMMILRLPKIRQANIAHPESLRWYSGRKREMEMLGLICPNRIAFGFDVETDVIIQALDRRITEIVREVSMKMIM</sequence>
<gene>
    <name evidence="1" type="ORF">DPMN_145074</name>
</gene>
<comment type="caution">
    <text evidence="1">The sequence shown here is derived from an EMBL/GenBank/DDBJ whole genome shotgun (WGS) entry which is preliminary data.</text>
</comment>
<reference evidence="1" key="1">
    <citation type="journal article" date="2019" name="bioRxiv">
        <title>The Genome of the Zebra Mussel, Dreissena polymorpha: A Resource for Invasive Species Research.</title>
        <authorList>
            <person name="McCartney M.A."/>
            <person name="Auch B."/>
            <person name="Kono T."/>
            <person name="Mallez S."/>
            <person name="Zhang Y."/>
            <person name="Obille A."/>
            <person name="Becker A."/>
            <person name="Abrahante J.E."/>
            <person name="Garbe J."/>
            <person name="Badalamenti J.P."/>
            <person name="Herman A."/>
            <person name="Mangelson H."/>
            <person name="Liachko I."/>
            <person name="Sullivan S."/>
            <person name="Sone E.D."/>
            <person name="Koren S."/>
            <person name="Silverstein K.A.T."/>
            <person name="Beckman K.B."/>
            <person name="Gohl D.M."/>
        </authorList>
    </citation>
    <scope>NUCLEOTIDE SEQUENCE</scope>
    <source>
        <strain evidence="1">Duluth1</strain>
        <tissue evidence="1">Whole animal</tissue>
    </source>
</reference>
<dbReference type="Proteomes" id="UP000828390">
    <property type="component" value="Unassembled WGS sequence"/>
</dbReference>
<protein>
    <submittedName>
        <fullName evidence="1">Uncharacterized protein</fullName>
    </submittedName>
</protein>
<evidence type="ECO:0000313" key="2">
    <source>
        <dbReference type="Proteomes" id="UP000828390"/>
    </source>
</evidence>
<proteinExistence type="predicted"/>
<organism evidence="1 2">
    <name type="scientific">Dreissena polymorpha</name>
    <name type="common">Zebra mussel</name>
    <name type="synonym">Mytilus polymorpha</name>
    <dbReference type="NCBI Taxonomy" id="45954"/>
    <lineage>
        <taxon>Eukaryota</taxon>
        <taxon>Metazoa</taxon>
        <taxon>Spiralia</taxon>
        <taxon>Lophotrochozoa</taxon>
        <taxon>Mollusca</taxon>
        <taxon>Bivalvia</taxon>
        <taxon>Autobranchia</taxon>
        <taxon>Heteroconchia</taxon>
        <taxon>Euheterodonta</taxon>
        <taxon>Imparidentia</taxon>
        <taxon>Neoheterodontei</taxon>
        <taxon>Myida</taxon>
        <taxon>Dreissenoidea</taxon>
        <taxon>Dreissenidae</taxon>
        <taxon>Dreissena</taxon>
    </lineage>
</organism>
<evidence type="ECO:0000313" key="1">
    <source>
        <dbReference type="EMBL" id="KAH3791586.1"/>
    </source>
</evidence>
<dbReference type="AlphaFoldDB" id="A0A9D4IX54"/>
<name>A0A9D4IX54_DREPO</name>
<dbReference type="EMBL" id="JAIWYP010000007">
    <property type="protein sequence ID" value="KAH3791586.1"/>
    <property type="molecule type" value="Genomic_DNA"/>
</dbReference>
<accession>A0A9D4IX54</accession>
<reference evidence="1" key="2">
    <citation type="submission" date="2020-11" db="EMBL/GenBank/DDBJ databases">
        <authorList>
            <person name="McCartney M.A."/>
            <person name="Auch B."/>
            <person name="Kono T."/>
            <person name="Mallez S."/>
            <person name="Becker A."/>
            <person name="Gohl D.M."/>
            <person name="Silverstein K.A.T."/>
            <person name="Koren S."/>
            <person name="Bechman K.B."/>
            <person name="Herman A."/>
            <person name="Abrahante J.E."/>
            <person name="Garbe J."/>
        </authorList>
    </citation>
    <scope>NUCLEOTIDE SEQUENCE</scope>
    <source>
        <strain evidence="1">Duluth1</strain>
        <tissue evidence="1">Whole animal</tissue>
    </source>
</reference>
<keyword evidence="2" id="KW-1185">Reference proteome</keyword>